<dbReference type="Pfam" id="PF13426">
    <property type="entry name" value="PAS_9"/>
    <property type="match status" value="1"/>
</dbReference>
<dbReference type="PROSITE" id="PS50887">
    <property type="entry name" value="GGDEF"/>
    <property type="match status" value="1"/>
</dbReference>
<dbReference type="Gene3D" id="2.60.40.10">
    <property type="entry name" value="Immunoglobulins"/>
    <property type="match status" value="1"/>
</dbReference>
<sequence length="1513" mass="170304">MSLWFLVAAVKKTWWILLGLAMVFCTRAEPLMPEQTRPTVKRISTQEGLSQSSVVRLMFDDKGLAWLATDGGLNRYDGYRAKLISAPSEGLTENPIESIVQDAQGRIWIGTGDNGLYVLEQNASAPKSVYRVESPSAPGIMQGTPVLIDYDEQTILVAFTDEVYLLNKQTYDAQRVFILPQSLIDSRNIVRALLPVGEMLYVATSAGLFRVSMQTGEQLFVPHKDHQITEDAANTKSLYMDPEGNLWVGTVKGLYRISAERLTQLFPDRGNGELVVEELNIWRMLPEGDQILLGTNKGFFTYHRSTRKLTYVLRLSDSQYNLSDDDIRDMARDPLGNLWFATRGDGAFLWPRNALQFSTIHKRNDAGALLANDMVTDTLMVEGNKMWVATTAGISLVNLATNRVEYTHVDRDKLYWPELGQGPDGKIWVSAGEGLFLLDPSTDTMQVPITLSGGDEMQLAVWGMHVTPDGNVWFANEHGFFRYEPDKSQVIKLEALTESVSATAAGGFFQAEKDDPYRLYVSMPGRLLVYDTRLGTVDEIHQIQNRQIQQLDYPSRVAEDGFNRLWISYSGQGLVGINKTTGEEVAFYTNETGLPFSTAYDVLSDDNNNLWMSSHAGIIRIDLNSNTVTRYDFSDGLISNEFNAGTGISLSDGRIAFGGVKGITLFNPDDVSAHNNLGNKVVITDVGLLGDSAHRFYDDWNGQLIKLRHDDVGLKVQYSALQYGREGSIQYRYRLRGDEDIEFPVSKDAELIIPRLNPGDYFLDVMQVDPLSKAEGKPSTLRISVAYPVFASPIAYTVYSLVLLAFWWQWRQFKLQQERALQASHLEVTASEERLQLALKASGSGIWDWRDGDNIMYQPRLRDELGYKQDSIAPAEFCELIHPVERPQFENNWNRFLQGELHSFDVTYRLQHSSGEWQWYRDLGRAVENTLDGNIQRISGTFTNITRNIADTEKARLFGEAFSHTRDWVMLLNAEQAPMAVNKAMCTALGIDPEEDLQKQIETCFSATQIRFYLRIIELLGVNDHWQGEQELLTLDNTLHHLMVRINAVPAENSDGDQVGYYVVVMTDISEQKRAQQELETLANYDSLTGLPNRNLILDRIQHAIEHATRRNQRLAALFIDLDRFKQVNDSLGHDAGDFLLLEIARRLKGALRVDDTVGRLAGDEFIVLIEELGDADHLKSLAQKITEEVDRPVDINGNQVSVSASVGIAMYPDHANTPAELIKAADIAMYHSKSAGRNRFCFFTSEMNEEARVRLELESKLKQALSLQQFVNFYQPIVDIDSGKTVGLELLLRWHLDGETISPVRFIPMAEELGLIVPLTFAAIKRGLVDLAQWRQQGFTPYLSVNLSALHLEKGINPAEFDQLLAEHGLTPECLRLEITESALMKDHSQAQVSMEALYDAGYRFSLDDFGTGYSSLRYLKEFPIDTVKIDRSFVSDIGVDASDESIIRTTLLLAESLDMSCVAEGVETLEQVAFFKVNHCPYMQGYLFSKPVPEMDVLALLGRDWNSIINP</sequence>
<dbReference type="InterPro" id="IPR001610">
    <property type="entry name" value="PAC"/>
</dbReference>
<keyword evidence="5" id="KW-1185">Reference proteome</keyword>
<feature type="domain" description="EAL" evidence="2">
    <location>
        <begin position="1255"/>
        <end position="1507"/>
    </location>
</feature>
<dbReference type="InterPro" id="IPR000160">
    <property type="entry name" value="GGDEF_dom"/>
</dbReference>
<dbReference type="PROSITE" id="PS50883">
    <property type="entry name" value="EAL"/>
    <property type="match status" value="1"/>
</dbReference>
<evidence type="ECO:0000259" key="1">
    <source>
        <dbReference type="PROSITE" id="PS50113"/>
    </source>
</evidence>
<dbReference type="InterPro" id="IPR013655">
    <property type="entry name" value="PAS_fold_3"/>
</dbReference>
<organism evidence="4 5">
    <name type="scientific">Pseudobowmanella zhangzhouensis</name>
    <dbReference type="NCBI Taxonomy" id="1537679"/>
    <lineage>
        <taxon>Bacteria</taxon>
        <taxon>Pseudomonadati</taxon>
        <taxon>Pseudomonadota</taxon>
        <taxon>Gammaproteobacteria</taxon>
        <taxon>Alteromonadales</taxon>
        <taxon>Alteromonadaceae</taxon>
    </lineage>
</organism>
<dbReference type="InterPro" id="IPR043128">
    <property type="entry name" value="Rev_trsase/Diguanyl_cyclase"/>
</dbReference>
<proteinExistence type="predicted"/>
<dbReference type="CDD" id="cd01949">
    <property type="entry name" value="GGDEF"/>
    <property type="match status" value="1"/>
</dbReference>
<dbReference type="Gene3D" id="2.130.10.10">
    <property type="entry name" value="YVTN repeat-like/Quinoprotein amine dehydrogenase"/>
    <property type="match status" value="3"/>
</dbReference>
<accession>A0ABW1XS94</accession>
<dbReference type="InterPro" id="IPR035965">
    <property type="entry name" value="PAS-like_dom_sf"/>
</dbReference>
<dbReference type="PANTHER" id="PTHR44757">
    <property type="entry name" value="DIGUANYLATE CYCLASE DGCP"/>
    <property type="match status" value="1"/>
</dbReference>
<dbReference type="NCBIfam" id="TIGR00229">
    <property type="entry name" value="sensory_box"/>
    <property type="match status" value="1"/>
</dbReference>
<dbReference type="SUPFAM" id="SSF141868">
    <property type="entry name" value="EAL domain-like"/>
    <property type="match status" value="1"/>
</dbReference>
<dbReference type="Pfam" id="PF00563">
    <property type="entry name" value="EAL"/>
    <property type="match status" value="1"/>
</dbReference>
<dbReference type="Proteomes" id="UP001596364">
    <property type="component" value="Unassembled WGS sequence"/>
</dbReference>
<dbReference type="SUPFAM" id="SSF101898">
    <property type="entry name" value="NHL repeat"/>
    <property type="match status" value="1"/>
</dbReference>
<dbReference type="Gene3D" id="3.20.20.450">
    <property type="entry name" value="EAL domain"/>
    <property type="match status" value="1"/>
</dbReference>
<dbReference type="Pfam" id="PF08447">
    <property type="entry name" value="PAS_3"/>
    <property type="match status" value="1"/>
</dbReference>
<dbReference type="Pfam" id="PF00990">
    <property type="entry name" value="GGDEF"/>
    <property type="match status" value="1"/>
</dbReference>
<dbReference type="InterPro" id="IPR011110">
    <property type="entry name" value="Reg_prop"/>
</dbReference>
<dbReference type="Pfam" id="PF07494">
    <property type="entry name" value="Reg_prop"/>
    <property type="match status" value="2"/>
</dbReference>
<dbReference type="SMART" id="SM00091">
    <property type="entry name" value="PAS"/>
    <property type="match status" value="2"/>
</dbReference>
<protein>
    <submittedName>
        <fullName evidence="4">EAL domain-containing protein</fullName>
    </submittedName>
</protein>
<dbReference type="CDD" id="cd01948">
    <property type="entry name" value="EAL"/>
    <property type="match status" value="1"/>
</dbReference>
<name>A0ABW1XS94_9ALTE</name>
<dbReference type="PROSITE" id="PS50113">
    <property type="entry name" value="PAC"/>
    <property type="match status" value="1"/>
</dbReference>
<dbReference type="SUPFAM" id="SSF63829">
    <property type="entry name" value="Calcium-dependent phosphotriesterase"/>
    <property type="match status" value="1"/>
</dbReference>
<dbReference type="SMART" id="SM00267">
    <property type="entry name" value="GGDEF"/>
    <property type="match status" value="1"/>
</dbReference>
<dbReference type="RefSeq" id="WP_131257656.1">
    <property type="nucleotide sequence ID" value="NZ_JBHSUS010000001.1"/>
</dbReference>
<dbReference type="EMBL" id="JBHSUS010000001">
    <property type="protein sequence ID" value="MFC6441590.1"/>
    <property type="molecule type" value="Genomic_DNA"/>
</dbReference>
<evidence type="ECO:0000259" key="3">
    <source>
        <dbReference type="PROSITE" id="PS50887"/>
    </source>
</evidence>
<feature type="domain" description="PAC" evidence="1">
    <location>
        <begin position="1026"/>
        <end position="1081"/>
    </location>
</feature>
<dbReference type="SMART" id="SM00052">
    <property type="entry name" value="EAL"/>
    <property type="match status" value="1"/>
</dbReference>
<gene>
    <name evidence="4" type="ORF">ACFP85_15660</name>
</gene>
<dbReference type="SUPFAM" id="SSF55073">
    <property type="entry name" value="Nucleotide cyclase"/>
    <property type="match status" value="1"/>
</dbReference>
<dbReference type="InterPro" id="IPR001633">
    <property type="entry name" value="EAL_dom"/>
</dbReference>
<dbReference type="InterPro" id="IPR015943">
    <property type="entry name" value="WD40/YVTN_repeat-like_dom_sf"/>
</dbReference>
<dbReference type="InterPro" id="IPR029787">
    <property type="entry name" value="Nucleotide_cyclase"/>
</dbReference>
<dbReference type="Gene3D" id="3.30.70.270">
    <property type="match status" value="1"/>
</dbReference>
<feature type="domain" description="GGDEF" evidence="3">
    <location>
        <begin position="1113"/>
        <end position="1246"/>
    </location>
</feature>
<dbReference type="InterPro" id="IPR013783">
    <property type="entry name" value="Ig-like_fold"/>
</dbReference>
<evidence type="ECO:0000259" key="2">
    <source>
        <dbReference type="PROSITE" id="PS50883"/>
    </source>
</evidence>
<evidence type="ECO:0000313" key="5">
    <source>
        <dbReference type="Proteomes" id="UP001596364"/>
    </source>
</evidence>
<comment type="caution">
    <text evidence="4">The sequence shown here is derived from an EMBL/GenBank/DDBJ whole genome shotgun (WGS) entry which is preliminary data.</text>
</comment>
<dbReference type="InterPro" id="IPR035919">
    <property type="entry name" value="EAL_sf"/>
</dbReference>
<dbReference type="Gene3D" id="3.30.450.20">
    <property type="entry name" value="PAS domain"/>
    <property type="match status" value="2"/>
</dbReference>
<dbReference type="CDD" id="cd00130">
    <property type="entry name" value="PAS"/>
    <property type="match status" value="1"/>
</dbReference>
<dbReference type="PANTHER" id="PTHR44757:SF2">
    <property type="entry name" value="BIOFILM ARCHITECTURE MAINTENANCE PROTEIN MBAA"/>
    <property type="match status" value="1"/>
</dbReference>
<dbReference type="SMART" id="SM00086">
    <property type="entry name" value="PAC"/>
    <property type="match status" value="2"/>
</dbReference>
<evidence type="ECO:0000313" key="4">
    <source>
        <dbReference type="EMBL" id="MFC6441590.1"/>
    </source>
</evidence>
<dbReference type="InterPro" id="IPR000014">
    <property type="entry name" value="PAS"/>
</dbReference>
<dbReference type="InterPro" id="IPR052155">
    <property type="entry name" value="Biofilm_reg_signaling"/>
</dbReference>
<dbReference type="SUPFAM" id="SSF55785">
    <property type="entry name" value="PYP-like sensor domain (PAS domain)"/>
    <property type="match status" value="2"/>
</dbReference>
<reference evidence="5" key="1">
    <citation type="journal article" date="2019" name="Int. J. Syst. Evol. Microbiol.">
        <title>The Global Catalogue of Microorganisms (GCM) 10K type strain sequencing project: providing services to taxonomists for standard genome sequencing and annotation.</title>
        <authorList>
            <consortium name="The Broad Institute Genomics Platform"/>
            <consortium name="The Broad Institute Genome Sequencing Center for Infectious Disease"/>
            <person name="Wu L."/>
            <person name="Ma J."/>
        </authorList>
    </citation>
    <scope>NUCLEOTIDE SEQUENCE [LARGE SCALE GENOMIC DNA]</scope>
    <source>
        <strain evidence="5">CGMCC 1.16031</strain>
    </source>
</reference>
<dbReference type="InterPro" id="IPR000700">
    <property type="entry name" value="PAS-assoc_C"/>
</dbReference>
<dbReference type="NCBIfam" id="TIGR00254">
    <property type="entry name" value="GGDEF"/>
    <property type="match status" value="1"/>
</dbReference>